<dbReference type="RefSeq" id="WP_109093347.1">
    <property type="nucleotide sequence ID" value="NZ_CAMELQ010000010.1"/>
</dbReference>
<proteinExistence type="predicted"/>
<gene>
    <name evidence="2" type="ORF">DD236_05275</name>
</gene>
<dbReference type="PANTHER" id="PTHR43364">
    <property type="entry name" value="NADH-SPECIFIC METHYLGLYOXAL REDUCTASE-RELATED"/>
    <property type="match status" value="1"/>
</dbReference>
<dbReference type="PANTHER" id="PTHR43364:SF18">
    <property type="entry name" value="OXIDOREDUCTASE"/>
    <property type="match status" value="1"/>
</dbReference>
<dbReference type="InterPro" id="IPR023210">
    <property type="entry name" value="NADP_OxRdtase_dom"/>
</dbReference>
<evidence type="ECO:0000259" key="1">
    <source>
        <dbReference type="Pfam" id="PF00248"/>
    </source>
</evidence>
<dbReference type="Gene3D" id="3.20.20.100">
    <property type="entry name" value="NADP-dependent oxidoreductase domain"/>
    <property type="match status" value="1"/>
</dbReference>
<reference evidence="3" key="1">
    <citation type="submission" date="2018-05" db="EMBL/GenBank/DDBJ databases">
        <authorList>
            <person name="Li Y."/>
        </authorList>
    </citation>
    <scope>NUCLEOTIDE SEQUENCE [LARGE SCALE GENOMIC DNA]</scope>
    <source>
        <strain evidence="3">sk1b4</strain>
    </source>
</reference>
<sequence length="315" mass="33163">MRERTVGQSGLVVGEVGLGTLTWGRDTDETQAIAQLRILLEEGGNLIDTSPAFGAGAAESLVGTLLSGKFTREDVVLCTKAGFTANGSRSRFGAGRGAIFDSVEASLERMKTTYIDVLMVAAPDPLAPNAETAEALAALVTNGTVRYIGLMGYPAWRAAAVQQLLIERHLPILTAIETEYSLLARDCEEEIIPMSQHMGMGIFAASPLGRGVLTGKYRRTIPPTSRAASEHLAAFVDPYLLPSPRRIVEAVATAADGLGTSAAGISLSWLLGQPGVSAAITGARTAHQLKHVLNETIEVPEAIDAVLAEVTERAS</sequence>
<comment type="caution">
    <text evidence="2">The sequence shown here is derived from an EMBL/GenBank/DDBJ whole genome shotgun (WGS) entry which is preliminary data.</text>
</comment>
<dbReference type="SUPFAM" id="SSF51430">
    <property type="entry name" value="NAD(P)-linked oxidoreductase"/>
    <property type="match status" value="1"/>
</dbReference>
<dbReference type="Pfam" id="PF00248">
    <property type="entry name" value="Aldo_ket_red"/>
    <property type="match status" value="1"/>
</dbReference>
<protein>
    <submittedName>
        <fullName evidence="2">Aldo/keto reductase</fullName>
    </submittedName>
</protein>
<evidence type="ECO:0000313" key="2">
    <source>
        <dbReference type="EMBL" id="PWF26701.1"/>
    </source>
</evidence>
<dbReference type="Proteomes" id="UP000245283">
    <property type="component" value="Unassembled WGS sequence"/>
</dbReference>
<dbReference type="AlphaFoldDB" id="A0A2V1K7U9"/>
<feature type="domain" description="NADP-dependent oxidoreductase" evidence="1">
    <location>
        <begin position="16"/>
        <end position="294"/>
    </location>
</feature>
<organism evidence="2 3">
    <name type="scientific">Ancrocorticia populi</name>
    <dbReference type="NCBI Taxonomy" id="2175228"/>
    <lineage>
        <taxon>Bacteria</taxon>
        <taxon>Bacillati</taxon>
        <taxon>Actinomycetota</taxon>
        <taxon>Actinomycetes</taxon>
        <taxon>Actinomycetales</taxon>
        <taxon>Actinomycetaceae</taxon>
        <taxon>Ancrocorticia</taxon>
    </lineage>
</organism>
<evidence type="ECO:0000313" key="3">
    <source>
        <dbReference type="Proteomes" id="UP000245283"/>
    </source>
</evidence>
<dbReference type="EMBL" id="QETB01000002">
    <property type="protein sequence ID" value="PWF26701.1"/>
    <property type="molecule type" value="Genomic_DNA"/>
</dbReference>
<dbReference type="GO" id="GO:0005829">
    <property type="term" value="C:cytosol"/>
    <property type="evidence" value="ECO:0007669"/>
    <property type="project" value="TreeGrafter"/>
</dbReference>
<keyword evidence="3" id="KW-1185">Reference proteome</keyword>
<accession>A0A2V1K7U9</accession>
<name>A0A2V1K7U9_9ACTO</name>
<dbReference type="OrthoDB" id="9768793at2"/>
<dbReference type="InterPro" id="IPR050523">
    <property type="entry name" value="AKR_Detox_Biosynth"/>
</dbReference>
<dbReference type="InterPro" id="IPR036812">
    <property type="entry name" value="NAD(P)_OxRdtase_dom_sf"/>
</dbReference>